<gene>
    <name evidence="2" type="ORF">WG66_19076</name>
</gene>
<dbReference type="Proteomes" id="UP000054988">
    <property type="component" value="Unassembled WGS sequence"/>
</dbReference>
<feature type="domain" description="Ricin B lectin" evidence="1">
    <location>
        <begin position="5"/>
        <end position="71"/>
    </location>
</feature>
<dbReference type="InterPro" id="IPR035992">
    <property type="entry name" value="Ricin_B-like_lectins"/>
</dbReference>
<keyword evidence="2" id="KW-0430">Lectin</keyword>
<proteinExistence type="predicted"/>
<evidence type="ECO:0000313" key="2">
    <source>
        <dbReference type="EMBL" id="KTB28322.1"/>
    </source>
</evidence>
<dbReference type="Gene3D" id="2.80.10.50">
    <property type="match status" value="1"/>
</dbReference>
<protein>
    <submittedName>
        <fullName evidence="2">Putative ricin B-like lectin</fullName>
    </submittedName>
</protein>
<name>A0A0W0EWM9_MONRR</name>
<dbReference type="EMBL" id="LATX01002485">
    <property type="protein sequence ID" value="KTB28322.1"/>
    <property type="molecule type" value="Genomic_DNA"/>
</dbReference>
<dbReference type="InterPro" id="IPR000772">
    <property type="entry name" value="Ricin_B_lectin"/>
</dbReference>
<dbReference type="CDD" id="cd23422">
    <property type="entry name" value="beta-trefoil_Ricin_MPL_CNL"/>
    <property type="match status" value="1"/>
</dbReference>
<accession>A0A0W0EWM9</accession>
<dbReference type="SUPFAM" id="SSF50370">
    <property type="entry name" value="Ricin B-like lectins"/>
    <property type="match status" value="1"/>
</dbReference>
<comment type="caution">
    <text evidence="2">The sequence shown here is derived from an EMBL/GenBank/DDBJ whole genome shotgun (WGS) entry which is preliminary data.</text>
</comment>
<dbReference type="GO" id="GO:0030246">
    <property type="term" value="F:carbohydrate binding"/>
    <property type="evidence" value="ECO:0007669"/>
    <property type="project" value="UniProtKB-KW"/>
</dbReference>
<dbReference type="Pfam" id="PF14200">
    <property type="entry name" value="RicinB_lectin_2"/>
    <property type="match status" value="1"/>
</dbReference>
<organism evidence="2 3">
    <name type="scientific">Moniliophthora roreri</name>
    <name type="common">Frosty pod rot fungus</name>
    <name type="synonym">Monilia roreri</name>
    <dbReference type="NCBI Taxonomy" id="221103"/>
    <lineage>
        <taxon>Eukaryota</taxon>
        <taxon>Fungi</taxon>
        <taxon>Dikarya</taxon>
        <taxon>Basidiomycota</taxon>
        <taxon>Agaricomycotina</taxon>
        <taxon>Agaricomycetes</taxon>
        <taxon>Agaricomycetidae</taxon>
        <taxon>Agaricales</taxon>
        <taxon>Marasmiineae</taxon>
        <taxon>Marasmiaceae</taxon>
        <taxon>Moniliophthora</taxon>
    </lineage>
</organism>
<sequence length="137" mass="15458">MAPEAGKTYHIINLKTGNALDLADDGRVTGYELHGGENQRWRVEHDGNHFTLQTDKGPYLSRWSEDEGTPVVGSNDSCYWDIWPDRNNGSVFRLYVPGAPTPMNIDLSDHGNPANGTPVTLWTEWEGEHQAWKFEEC</sequence>
<dbReference type="AlphaFoldDB" id="A0A0W0EWM9"/>
<evidence type="ECO:0000313" key="3">
    <source>
        <dbReference type="Proteomes" id="UP000054988"/>
    </source>
</evidence>
<evidence type="ECO:0000259" key="1">
    <source>
        <dbReference type="Pfam" id="PF14200"/>
    </source>
</evidence>
<reference evidence="2 3" key="1">
    <citation type="submission" date="2015-12" db="EMBL/GenBank/DDBJ databases">
        <title>Draft genome sequence of Moniliophthora roreri, the causal agent of frosty pod rot of cacao.</title>
        <authorList>
            <person name="Aime M.C."/>
            <person name="Diaz-Valderrama J.R."/>
            <person name="Kijpornyongpan T."/>
            <person name="Phillips-Mora W."/>
        </authorList>
    </citation>
    <scope>NUCLEOTIDE SEQUENCE [LARGE SCALE GENOMIC DNA]</scope>
    <source>
        <strain evidence="2 3">MCA 2952</strain>
    </source>
</reference>